<evidence type="ECO:0000256" key="3">
    <source>
        <dbReference type="ARBA" id="ARBA00004173"/>
    </source>
</evidence>
<dbReference type="Gene3D" id="3.40.50.11980">
    <property type="match status" value="1"/>
</dbReference>
<evidence type="ECO:0000256" key="8">
    <source>
        <dbReference type="ARBA" id="ARBA00022723"/>
    </source>
</evidence>
<keyword evidence="13" id="KW-0496">Mitochondrion</keyword>
<dbReference type="Gene3D" id="1.25.40.10">
    <property type="entry name" value="Tetratricopeptide repeat domain"/>
    <property type="match status" value="1"/>
</dbReference>
<comment type="catalytic activity">
    <reaction evidence="1">
        <text>Endonucleolytic cleavage of RNA, removing 5'-extranucleotides from tRNA precursor.</text>
        <dbReference type="EC" id="3.1.26.5"/>
    </reaction>
</comment>
<gene>
    <name evidence="17" type="primary">LOC107114810</name>
</gene>
<keyword evidence="9" id="KW-0378">Hydrolase</keyword>
<comment type="similarity">
    <text evidence="4">Belongs to the PPR family. P subfamily.</text>
</comment>
<organism evidence="16 17">
    <name type="scientific">Gekko japonicus</name>
    <name type="common">Schlegel's Japanese gecko</name>
    <dbReference type="NCBI Taxonomy" id="146911"/>
    <lineage>
        <taxon>Eukaryota</taxon>
        <taxon>Metazoa</taxon>
        <taxon>Chordata</taxon>
        <taxon>Craniata</taxon>
        <taxon>Vertebrata</taxon>
        <taxon>Euteleostomi</taxon>
        <taxon>Lepidosauria</taxon>
        <taxon>Squamata</taxon>
        <taxon>Bifurcata</taxon>
        <taxon>Gekkota</taxon>
        <taxon>Gekkonidae</taxon>
        <taxon>Gekkoninae</taxon>
        <taxon>Gekko</taxon>
    </lineage>
</organism>
<dbReference type="InterPro" id="IPR031595">
    <property type="entry name" value="PRORP_C"/>
</dbReference>
<evidence type="ECO:0000259" key="15">
    <source>
        <dbReference type="Pfam" id="PF16953"/>
    </source>
</evidence>
<dbReference type="PANTHER" id="PTHR13547">
    <property type="match status" value="1"/>
</dbReference>
<keyword evidence="7" id="KW-0540">Nuclease</keyword>
<accession>A0ABM1KDV2</accession>
<evidence type="ECO:0000256" key="1">
    <source>
        <dbReference type="ARBA" id="ARBA00000928"/>
    </source>
</evidence>
<dbReference type="EC" id="3.1.26.5" evidence="5"/>
<dbReference type="Pfam" id="PF01535">
    <property type="entry name" value="PPR"/>
    <property type="match status" value="1"/>
</dbReference>
<keyword evidence="11" id="KW-0460">Magnesium</keyword>
<keyword evidence="6" id="KW-0819">tRNA processing</keyword>
<feature type="non-terminal residue" evidence="17">
    <location>
        <position position="438"/>
    </location>
</feature>
<evidence type="ECO:0000256" key="14">
    <source>
        <dbReference type="SAM" id="MobiDB-lite"/>
    </source>
</evidence>
<protein>
    <recommendedName>
        <fullName evidence="5">ribonuclease P</fullName>
        <ecNumber evidence="5">3.1.26.5</ecNumber>
    </recommendedName>
</protein>
<name>A0ABM1KDV2_GEKJA</name>
<reference evidence="17" key="1">
    <citation type="submission" date="2025-08" db="UniProtKB">
        <authorList>
            <consortium name="RefSeq"/>
        </authorList>
    </citation>
    <scope>IDENTIFICATION</scope>
</reference>
<keyword evidence="12" id="KW-0809">Transit peptide</keyword>
<evidence type="ECO:0000313" key="16">
    <source>
        <dbReference type="Proteomes" id="UP000694871"/>
    </source>
</evidence>
<dbReference type="RefSeq" id="XP_015271889.1">
    <property type="nucleotide sequence ID" value="XM_015416403.1"/>
</dbReference>
<keyword evidence="10" id="KW-0862">Zinc</keyword>
<comment type="subcellular location">
    <subcellularLocation>
        <location evidence="3">Mitochondrion</location>
    </subcellularLocation>
</comment>
<feature type="compositionally biased region" description="Basic and acidic residues" evidence="14">
    <location>
        <begin position="63"/>
        <end position="73"/>
    </location>
</feature>
<evidence type="ECO:0000256" key="2">
    <source>
        <dbReference type="ARBA" id="ARBA00001946"/>
    </source>
</evidence>
<evidence type="ECO:0000256" key="13">
    <source>
        <dbReference type="ARBA" id="ARBA00023128"/>
    </source>
</evidence>
<evidence type="ECO:0000313" key="17">
    <source>
        <dbReference type="RefSeq" id="XP_015271889.1"/>
    </source>
</evidence>
<dbReference type="GeneID" id="107114810"/>
<keyword evidence="8" id="KW-0479">Metal-binding</keyword>
<evidence type="ECO:0000256" key="7">
    <source>
        <dbReference type="ARBA" id="ARBA00022722"/>
    </source>
</evidence>
<dbReference type="InterPro" id="IPR011990">
    <property type="entry name" value="TPR-like_helical_dom_sf"/>
</dbReference>
<sequence length="438" mass="50050">MALFCQTSSLALRTSLKTYQMFYPILQLRQLPTVFGCLICTTSSQSAKPMDPETICKGTPKLKSREKEDDKRQGRAGRYDFSPRPFNVFAAGASKMRSTTQDSLTDIKKPCSSKKMILCPPEKPLSVEEWGKMIEEFGTVRKFEELMFNQMIAHQSPIDVAKSLLVAIADRQGDIGYALLVKYLTLCVSQKEVEEIYDIHDIMKTRYKILETSAYSLLIRGLSSSQRWKEALSLLEEIKKVMTPSKGNYGDCIKGALINQDINLACKLFYEMVAKDLIPHLDTIQAFFDTGKSVRDEQWKTKLIHILSYLRDNQVYPGEALMQSINQWFVSLPGENWKGNLTTIKNSGQCPSCNQYLENINLSSEEYSILKEKIIKDVIQGTDTFRKTTPQELEEFQTFVNKHPPFDIVIDGLNVARSFRKYNPSQTVFWLPPGKFRL</sequence>
<proteinExistence type="inferred from homology"/>
<dbReference type="Pfam" id="PF16953">
    <property type="entry name" value="PRORP"/>
    <property type="match status" value="1"/>
</dbReference>
<evidence type="ECO:0000256" key="12">
    <source>
        <dbReference type="ARBA" id="ARBA00022946"/>
    </source>
</evidence>
<evidence type="ECO:0000256" key="11">
    <source>
        <dbReference type="ARBA" id="ARBA00022842"/>
    </source>
</evidence>
<evidence type="ECO:0000256" key="9">
    <source>
        <dbReference type="ARBA" id="ARBA00022801"/>
    </source>
</evidence>
<comment type="cofactor">
    <cofactor evidence="2">
        <name>Mg(2+)</name>
        <dbReference type="ChEBI" id="CHEBI:18420"/>
    </cofactor>
</comment>
<dbReference type="PANTHER" id="PTHR13547:SF1">
    <property type="entry name" value="MITOCHONDRIAL RIBONUCLEASE P CATALYTIC SUBUNIT"/>
    <property type="match status" value="1"/>
</dbReference>
<feature type="region of interest" description="Disordered" evidence="14">
    <location>
        <begin position="47"/>
        <end position="80"/>
    </location>
</feature>
<evidence type="ECO:0000256" key="6">
    <source>
        <dbReference type="ARBA" id="ARBA00022694"/>
    </source>
</evidence>
<keyword evidence="16" id="KW-1185">Reference proteome</keyword>
<evidence type="ECO:0000256" key="4">
    <source>
        <dbReference type="ARBA" id="ARBA00007626"/>
    </source>
</evidence>
<dbReference type="InterPro" id="IPR002885">
    <property type="entry name" value="PPR_rpt"/>
</dbReference>
<evidence type="ECO:0000256" key="5">
    <source>
        <dbReference type="ARBA" id="ARBA00012179"/>
    </source>
</evidence>
<evidence type="ECO:0000256" key="10">
    <source>
        <dbReference type="ARBA" id="ARBA00022833"/>
    </source>
</evidence>
<dbReference type="Proteomes" id="UP000694871">
    <property type="component" value="Unplaced"/>
</dbReference>
<feature type="domain" description="PRORP" evidence="15">
    <location>
        <begin position="344"/>
        <end position="424"/>
    </location>
</feature>